<dbReference type="GO" id="GO:0015074">
    <property type="term" value="P:DNA integration"/>
    <property type="evidence" value="ECO:0007669"/>
    <property type="project" value="InterPro"/>
</dbReference>
<proteinExistence type="predicted"/>
<protein>
    <recommendedName>
        <fullName evidence="2">Tyr recombinase domain-containing protein</fullName>
    </recommendedName>
</protein>
<feature type="domain" description="Tyr recombinase" evidence="2">
    <location>
        <begin position="7"/>
        <end position="91"/>
    </location>
</feature>
<dbReference type="EMBL" id="LAZR01017259">
    <property type="protein sequence ID" value="KKM01165.1"/>
    <property type="molecule type" value="Genomic_DNA"/>
</dbReference>
<accession>A0A0F9GQP9</accession>
<gene>
    <name evidence="3" type="ORF">LCGC14_1797190</name>
</gene>
<dbReference type="AlphaFoldDB" id="A0A0F9GQP9"/>
<keyword evidence="1" id="KW-0233">DNA recombination</keyword>
<dbReference type="Gene3D" id="1.10.443.10">
    <property type="entry name" value="Intergrase catalytic core"/>
    <property type="match status" value="1"/>
</dbReference>
<dbReference type="InterPro" id="IPR011010">
    <property type="entry name" value="DNA_brk_join_enz"/>
</dbReference>
<evidence type="ECO:0000256" key="1">
    <source>
        <dbReference type="ARBA" id="ARBA00023172"/>
    </source>
</evidence>
<evidence type="ECO:0000259" key="2">
    <source>
        <dbReference type="Pfam" id="PF00589"/>
    </source>
</evidence>
<evidence type="ECO:0000313" key="3">
    <source>
        <dbReference type="EMBL" id="KKM01165.1"/>
    </source>
</evidence>
<sequence>MYYQTFFNSESVRIIELYLKERLNKTDDSWLFANNKDDSKKSRTNGFSEALKIVCRKLDIKNITPKSLRRYFNTTLKRNKIDFEIIERLMNLLKLLKLMI</sequence>
<dbReference type="Pfam" id="PF00589">
    <property type="entry name" value="Phage_integrase"/>
    <property type="match status" value="1"/>
</dbReference>
<name>A0A0F9GQP9_9ZZZZ</name>
<dbReference type="GO" id="GO:0006310">
    <property type="term" value="P:DNA recombination"/>
    <property type="evidence" value="ECO:0007669"/>
    <property type="project" value="UniProtKB-KW"/>
</dbReference>
<dbReference type="SUPFAM" id="SSF56349">
    <property type="entry name" value="DNA breaking-rejoining enzymes"/>
    <property type="match status" value="1"/>
</dbReference>
<dbReference type="InterPro" id="IPR013762">
    <property type="entry name" value="Integrase-like_cat_sf"/>
</dbReference>
<reference evidence="3" key="1">
    <citation type="journal article" date="2015" name="Nature">
        <title>Complex archaea that bridge the gap between prokaryotes and eukaryotes.</title>
        <authorList>
            <person name="Spang A."/>
            <person name="Saw J.H."/>
            <person name="Jorgensen S.L."/>
            <person name="Zaremba-Niedzwiedzka K."/>
            <person name="Martijn J."/>
            <person name="Lind A.E."/>
            <person name="van Eijk R."/>
            <person name="Schleper C."/>
            <person name="Guy L."/>
            <person name="Ettema T.J."/>
        </authorList>
    </citation>
    <scope>NUCLEOTIDE SEQUENCE</scope>
</reference>
<comment type="caution">
    <text evidence="3">The sequence shown here is derived from an EMBL/GenBank/DDBJ whole genome shotgun (WGS) entry which is preliminary data.</text>
</comment>
<dbReference type="InterPro" id="IPR002104">
    <property type="entry name" value="Integrase_catalytic"/>
</dbReference>
<organism evidence="3">
    <name type="scientific">marine sediment metagenome</name>
    <dbReference type="NCBI Taxonomy" id="412755"/>
    <lineage>
        <taxon>unclassified sequences</taxon>
        <taxon>metagenomes</taxon>
        <taxon>ecological metagenomes</taxon>
    </lineage>
</organism>
<dbReference type="GO" id="GO:0003677">
    <property type="term" value="F:DNA binding"/>
    <property type="evidence" value="ECO:0007669"/>
    <property type="project" value="InterPro"/>
</dbReference>